<organism evidence="3 4">
    <name type="scientific">Durusdinium trenchii</name>
    <dbReference type="NCBI Taxonomy" id="1381693"/>
    <lineage>
        <taxon>Eukaryota</taxon>
        <taxon>Sar</taxon>
        <taxon>Alveolata</taxon>
        <taxon>Dinophyceae</taxon>
        <taxon>Suessiales</taxon>
        <taxon>Symbiodiniaceae</taxon>
        <taxon>Durusdinium</taxon>
    </lineage>
</organism>
<keyword evidence="4" id="KW-1185">Reference proteome</keyword>
<name>A0ABP0QEM7_9DINO</name>
<dbReference type="EMBL" id="CAXAMM010039359">
    <property type="protein sequence ID" value="CAK9085900.1"/>
    <property type="molecule type" value="Genomic_DNA"/>
</dbReference>
<accession>A0ABP0QEM7</accession>
<feature type="non-terminal residue" evidence="3">
    <location>
        <position position="1"/>
    </location>
</feature>
<evidence type="ECO:0008006" key="5">
    <source>
        <dbReference type="Google" id="ProtNLM"/>
    </source>
</evidence>
<comment type="caution">
    <text evidence="3">The sequence shown here is derived from an EMBL/GenBank/DDBJ whole genome shotgun (WGS) entry which is preliminary data.</text>
</comment>
<evidence type="ECO:0000313" key="4">
    <source>
        <dbReference type="Proteomes" id="UP001642464"/>
    </source>
</evidence>
<dbReference type="Proteomes" id="UP001642464">
    <property type="component" value="Unassembled WGS sequence"/>
</dbReference>
<gene>
    <name evidence="3" type="ORF">SCF082_LOCUS40675</name>
</gene>
<evidence type="ECO:0000256" key="1">
    <source>
        <dbReference type="SAM" id="Coils"/>
    </source>
</evidence>
<sequence>AAAQAWLEDFLFKTSDGSESSEEEEGGVTPNELPTPSGSRMERAEKEGAETQMLREEVARLKASLEESERRCEQLEPLKLKLQHSQEKVDMLEQAARNQQQIFQVQMDLMDQSRGQYQVQLQELKERHAGEKQHWEDRSRAELEVRLRESQQEAAVRVQQAELRILELQAELQEAERRAQAEQLEMQLRVAVANLRGEARAAALAAAPAVRRASSLGQLNAELAAAAARLGQGSAIEVAPGATPSSVSVTFRPEDGCHLVAGAGYEASPGLTSAVSLRVDGTPAAATAEDAPPLHVSAEGRFCFEEDALRCSLKASPARVDGMPCIPSLQLGLGLGGVLGFMRPFGTHTCGQLVFSDLL</sequence>
<feature type="compositionally biased region" description="Basic and acidic residues" evidence="2">
    <location>
        <begin position="40"/>
        <end position="52"/>
    </location>
</feature>
<reference evidence="3 4" key="1">
    <citation type="submission" date="2024-02" db="EMBL/GenBank/DDBJ databases">
        <authorList>
            <person name="Chen Y."/>
            <person name="Shah S."/>
            <person name="Dougan E. K."/>
            <person name="Thang M."/>
            <person name="Chan C."/>
        </authorList>
    </citation>
    <scope>NUCLEOTIDE SEQUENCE [LARGE SCALE GENOMIC DNA]</scope>
</reference>
<evidence type="ECO:0000256" key="2">
    <source>
        <dbReference type="SAM" id="MobiDB-lite"/>
    </source>
</evidence>
<evidence type="ECO:0000313" key="3">
    <source>
        <dbReference type="EMBL" id="CAK9085900.1"/>
    </source>
</evidence>
<protein>
    <recommendedName>
        <fullName evidence="5">Altered inheritance of mitochondria protein 24, mitochondrial</fullName>
    </recommendedName>
</protein>
<proteinExistence type="predicted"/>
<feature type="coiled-coil region" evidence="1">
    <location>
        <begin position="151"/>
        <end position="185"/>
    </location>
</feature>
<keyword evidence="1" id="KW-0175">Coiled coil</keyword>
<feature type="non-terminal residue" evidence="3">
    <location>
        <position position="359"/>
    </location>
</feature>
<feature type="region of interest" description="Disordered" evidence="2">
    <location>
        <begin position="1"/>
        <end position="52"/>
    </location>
</feature>